<dbReference type="STRING" id="5722.A2FA57"/>
<dbReference type="Proteomes" id="UP000001542">
    <property type="component" value="Unassembled WGS sequence"/>
</dbReference>
<feature type="region of interest" description="Disordered" evidence="2">
    <location>
        <begin position="463"/>
        <end position="484"/>
    </location>
</feature>
<dbReference type="SMR" id="A2FA57"/>
<evidence type="ECO:0000256" key="1">
    <source>
        <dbReference type="SAM" id="Coils"/>
    </source>
</evidence>
<dbReference type="RefSeq" id="XP_001311123.1">
    <property type="nucleotide sequence ID" value="XM_001311122.1"/>
</dbReference>
<accession>A2FA57</accession>
<keyword evidence="4" id="KW-1185">Reference proteome</keyword>
<keyword evidence="1" id="KW-0175">Coiled coil</keyword>
<dbReference type="AlphaFoldDB" id="A2FA57"/>
<feature type="compositionally biased region" description="Polar residues" evidence="2">
    <location>
        <begin position="465"/>
        <end position="484"/>
    </location>
</feature>
<dbReference type="VEuPathDB" id="TrichDB:TVAG_263100"/>
<dbReference type="VEuPathDB" id="TrichDB:TVAGG3_0386920"/>
<organism evidence="3 4">
    <name type="scientific">Trichomonas vaginalis (strain ATCC PRA-98 / G3)</name>
    <dbReference type="NCBI Taxonomy" id="412133"/>
    <lineage>
        <taxon>Eukaryota</taxon>
        <taxon>Metamonada</taxon>
        <taxon>Parabasalia</taxon>
        <taxon>Trichomonadida</taxon>
        <taxon>Trichomonadidae</taxon>
        <taxon>Trichomonas</taxon>
    </lineage>
</organism>
<dbReference type="KEGG" id="tva:4755982"/>
<evidence type="ECO:0000313" key="4">
    <source>
        <dbReference type="Proteomes" id="UP000001542"/>
    </source>
</evidence>
<feature type="coiled-coil region" evidence="1">
    <location>
        <begin position="103"/>
        <end position="151"/>
    </location>
</feature>
<gene>
    <name evidence="3" type="ORF">TVAG_263100</name>
</gene>
<dbReference type="EMBL" id="DS113684">
    <property type="protein sequence ID" value="EAX98193.1"/>
    <property type="molecule type" value="Genomic_DNA"/>
</dbReference>
<name>A2FA57_TRIV3</name>
<proteinExistence type="predicted"/>
<dbReference type="InParanoid" id="A2FA57"/>
<sequence>MSETTDKGGAPLDPKTQQMLINLLTASLKENKGINFKGFADLESAEATINQLIQAETEKLNALIQKNSEILQETEKTEKFYEEKMELYNEGFKKMVQEKEMLRETKEQKMGEYETSIRELENRNKQLDTEIENLRTEITKMREENKSARLQGVWLPKANNTITDVSDFLRRVPDKAEALQEAVRLNEDLVRFGSQQVKSQISYPLISKHVDYRNLVKIQPKQQSQYQQPIQSTQTIPQQQYSYSQTRAYTEQVQQQQAIMSMMSQQPMQSIQQLQQIQIPQQFMPRQKSQPIVPQQPPMPRQSSQPSATIMPSQVQAQIQKRKDIQIPQKPKTIPKHNQINFNIPSQSIQAQYHDQNPQNIYLQQQNYQALQQMSQMLMQPPPSINTPLNLPIQSSSSITASPINTSIISQPIKPPMQSYQPIQLPTSHVAAPQPVMVNQPEVQKVTIQPAIIKKSVNLQPFHPLQSQTTNPISTPQSQKSSDKSILNSIITPAVSTTPSAFSVLTNIPSASTPSVPPAPTIQVIQSTSPIKVYTTQPPAVVVQINNEAPAIVKSTELQKVLVHKNASN</sequence>
<protein>
    <submittedName>
        <fullName evidence="3">Uncharacterized protein</fullName>
    </submittedName>
</protein>
<evidence type="ECO:0000256" key="2">
    <source>
        <dbReference type="SAM" id="MobiDB-lite"/>
    </source>
</evidence>
<evidence type="ECO:0000313" key="3">
    <source>
        <dbReference type="EMBL" id="EAX98193.1"/>
    </source>
</evidence>
<reference evidence="3" key="2">
    <citation type="journal article" date="2007" name="Science">
        <title>Draft genome sequence of the sexually transmitted pathogen Trichomonas vaginalis.</title>
        <authorList>
            <person name="Carlton J.M."/>
            <person name="Hirt R.P."/>
            <person name="Silva J.C."/>
            <person name="Delcher A.L."/>
            <person name="Schatz M."/>
            <person name="Zhao Q."/>
            <person name="Wortman J.R."/>
            <person name="Bidwell S.L."/>
            <person name="Alsmark U.C.M."/>
            <person name="Besteiro S."/>
            <person name="Sicheritz-Ponten T."/>
            <person name="Noel C.J."/>
            <person name="Dacks J.B."/>
            <person name="Foster P.G."/>
            <person name="Simillion C."/>
            <person name="Van de Peer Y."/>
            <person name="Miranda-Saavedra D."/>
            <person name="Barton G.J."/>
            <person name="Westrop G.D."/>
            <person name="Mueller S."/>
            <person name="Dessi D."/>
            <person name="Fiori P.L."/>
            <person name="Ren Q."/>
            <person name="Paulsen I."/>
            <person name="Zhang H."/>
            <person name="Bastida-Corcuera F.D."/>
            <person name="Simoes-Barbosa A."/>
            <person name="Brown M.T."/>
            <person name="Hayes R.D."/>
            <person name="Mukherjee M."/>
            <person name="Okumura C.Y."/>
            <person name="Schneider R."/>
            <person name="Smith A.J."/>
            <person name="Vanacova S."/>
            <person name="Villalvazo M."/>
            <person name="Haas B.J."/>
            <person name="Pertea M."/>
            <person name="Feldblyum T.V."/>
            <person name="Utterback T.R."/>
            <person name="Shu C.L."/>
            <person name="Osoegawa K."/>
            <person name="de Jong P.J."/>
            <person name="Hrdy I."/>
            <person name="Horvathova L."/>
            <person name="Zubacova Z."/>
            <person name="Dolezal P."/>
            <person name="Malik S.B."/>
            <person name="Logsdon J.M. Jr."/>
            <person name="Henze K."/>
            <person name="Gupta A."/>
            <person name="Wang C.C."/>
            <person name="Dunne R.L."/>
            <person name="Upcroft J.A."/>
            <person name="Upcroft P."/>
            <person name="White O."/>
            <person name="Salzberg S.L."/>
            <person name="Tang P."/>
            <person name="Chiu C.-H."/>
            <person name="Lee Y.-S."/>
            <person name="Embley T.M."/>
            <person name="Coombs G.H."/>
            <person name="Mottram J.C."/>
            <person name="Tachezy J."/>
            <person name="Fraser-Liggett C.M."/>
            <person name="Johnson P.J."/>
        </authorList>
    </citation>
    <scope>NUCLEOTIDE SEQUENCE [LARGE SCALE GENOMIC DNA]</scope>
    <source>
        <strain evidence="3">G3</strain>
    </source>
</reference>
<reference evidence="3" key="1">
    <citation type="submission" date="2006-10" db="EMBL/GenBank/DDBJ databases">
        <authorList>
            <person name="Amadeo P."/>
            <person name="Zhao Q."/>
            <person name="Wortman J."/>
            <person name="Fraser-Liggett C."/>
            <person name="Carlton J."/>
        </authorList>
    </citation>
    <scope>NUCLEOTIDE SEQUENCE</scope>
    <source>
        <strain evidence="3">G3</strain>
    </source>
</reference>
<feature type="region of interest" description="Disordered" evidence="2">
    <location>
        <begin position="288"/>
        <end position="311"/>
    </location>
</feature>